<dbReference type="PANTHER" id="PTHR10098">
    <property type="entry name" value="RAPSYN-RELATED"/>
    <property type="match status" value="1"/>
</dbReference>
<dbReference type="Proteomes" id="UP001172083">
    <property type="component" value="Unassembled WGS sequence"/>
</dbReference>
<name>A0ABT8LCA2_9BACT</name>
<evidence type="ECO:0000256" key="2">
    <source>
        <dbReference type="SAM" id="Phobius"/>
    </source>
</evidence>
<sequence length="1033" mass="117284">MRPKNHKTLTGFLCFFMLVFNNFLSLAGEVEKTSDLLWPAQNKDSLQAESLRQKALRLHEERQVDSATFYFRQSMALFKAVNSWKGHIVTKQNLANHYLKAGKVDSSKVMLFEALRLLEKHQPGDTSTLIRINFNLVEIYNRRTEKLDSAILMGERNAALIKKFKSPKQATDLLNTYNFLGVCYRDLGFLQIGDNYLDSALHVLNTNTVKNQDLMRSMVYHNKGTIMGFKGNLKEGLFYYTESQKILKEVVPATSPYLTQPLTGIGNLLIDLNESEADNLKAIAYFREGVDILEKGGNAKHYFLPYLYYGFMRAFINLEAYDSALFYVEKAEAVNVALYGEQYGEKGYVLNGKGLIYLKMGDLENAEVMANTALEFLGKELGKKHKFNGKGLKILGEVYQKRGDFDKALSYYQQCLAIHSTNFTPRDVFSLPSYDSLNFNMDLVRVLQSKADILSQLYMENDDERYLQGAIASYDLINDFIKLSRKGFYANYSKINFTEKTDTIYKNGVHLITTLVNASGNKDYLVNALRLADNHKSSILLENLEDNGARVFSNIPNSIKLKEFSLKSEIANLQKELYDTNDKTTEQTGEIRQKLLESVETFNQLKRKIESLYPNYHTFKYKSKPFSLTEVTGKDELLMEYFLLTDSIYIFFLDQGKVDYLSVKREPHLERDVEQLLAAIKSKDFQGFVDKSHHLYRQIFEPVEAYLAAKASSIDELIIIPDGILSYLPFEVLIRHPASNDGNYLTLEYMIKDYQISYHYSIQLLKHGPDKSKKDHQNTFVGFAPEFMSNEAFQVLAVNDVERSYLESSAALPQAREEVQFIATLLDGVANIGQNATEYNFKNLAKNSRIIHLASHSLVNDEDPMYSKLLFSTGNDSIEDGLLHTYELFNMELNADLACLSACNTGIGKYYKGEGIISLARGFMEAGVPNLMMSLWSVSDQSTKDLMTSFYQGITQGEKNVTALRNAKLKYLSESDNLSAAPYYWAPFVYIGKTNGADTTTPSAYYLLGALALVVLGAVIYKKRGGNEKQPDH</sequence>
<accession>A0ABT8LCA2</accession>
<dbReference type="Pfam" id="PF12770">
    <property type="entry name" value="CHAT"/>
    <property type="match status" value="1"/>
</dbReference>
<dbReference type="InterPro" id="IPR011990">
    <property type="entry name" value="TPR-like_helical_dom_sf"/>
</dbReference>
<dbReference type="Pfam" id="PF13424">
    <property type="entry name" value="TPR_12"/>
    <property type="match status" value="1"/>
</dbReference>
<dbReference type="Gene3D" id="1.25.40.10">
    <property type="entry name" value="Tetratricopeptide repeat domain"/>
    <property type="match status" value="3"/>
</dbReference>
<organism evidence="4 5">
    <name type="scientific">Agaribacillus aureus</name>
    <dbReference type="NCBI Taxonomy" id="3051825"/>
    <lineage>
        <taxon>Bacteria</taxon>
        <taxon>Pseudomonadati</taxon>
        <taxon>Bacteroidota</taxon>
        <taxon>Cytophagia</taxon>
        <taxon>Cytophagales</taxon>
        <taxon>Splendidivirgaceae</taxon>
        <taxon>Agaribacillus</taxon>
    </lineage>
</organism>
<dbReference type="SMART" id="SM00028">
    <property type="entry name" value="TPR"/>
    <property type="match status" value="6"/>
</dbReference>
<keyword evidence="2" id="KW-0472">Membrane</keyword>
<evidence type="ECO:0000259" key="3">
    <source>
        <dbReference type="Pfam" id="PF12770"/>
    </source>
</evidence>
<evidence type="ECO:0000313" key="4">
    <source>
        <dbReference type="EMBL" id="MDN5215413.1"/>
    </source>
</evidence>
<feature type="repeat" description="TPR" evidence="1">
    <location>
        <begin position="389"/>
        <end position="422"/>
    </location>
</feature>
<protein>
    <submittedName>
        <fullName evidence="4">CHAT domain-containing protein</fullName>
    </submittedName>
</protein>
<keyword evidence="1" id="KW-0802">TPR repeat</keyword>
<dbReference type="EMBL" id="JAUJEB010000006">
    <property type="protein sequence ID" value="MDN5215413.1"/>
    <property type="molecule type" value="Genomic_DNA"/>
</dbReference>
<comment type="caution">
    <text evidence="4">The sequence shown here is derived from an EMBL/GenBank/DDBJ whole genome shotgun (WGS) entry which is preliminary data.</text>
</comment>
<reference evidence="4" key="1">
    <citation type="submission" date="2023-06" db="EMBL/GenBank/DDBJ databases">
        <title>Genomic of Agaribacillus aureum.</title>
        <authorList>
            <person name="Wang G."/>
        </authorList>
    </citation>
    <scope>NUCLEOTIDE SEQUENCE</scope>
    <source>
        <strain evidence="4">BMA12</strain>
    </source>
</reference>
<dbReference type="PROSITE" id="PS50005">
    <property type="entry name" value="TPR"/>
    <property type="match status" value="1"/>
</dbReference>
<dbReference type="SUPFAM" id="SSF48452">
    <property type="entry name" value="TPR-like"/>
    <property type="match status" value="3"/>
</dbReference>
<feature type="transmembrane region" description="Helical" evidence="2">
    <location>
        <begin position="1003"/>
        <end position="1021"/>
    </location>
</feature>
<dbReference type="PANTHER" id="PTHR10098:SF108">
    <property type="entry name" value="TETRATRICOPEPTIDE REPEAT PROTEIN 28"/>
    <property type="match status" value="1"/>
</dbReference>
<feature type="domain" description="CHAT" evidence="3">
    <location>
        <begin position="692"/>
        <end position="992"/>
    </location>
</feature>
<keyword evidence="2" id="KW-1133">Transmembrane helix</keyword>
<evidence type="ECO:0000313" key="5">
    <source>
        <dbReference type="Proteomes" id="UP001172083"/>
    </source>
</evidence>
<keyword evidence="5" id="KW-1185">Reference proteome</keyword>
<gene>
    <name evidence="4" type="ORF">QQ020_25260</name>
</gene>
<dbReference type="RefSeq" id="WP_346760745.1">
    <property type="nucleotide sequence ID" value="NZ_JAUJEB010000006.1"/>
</dbReference>
<dbReference type="InterPro" id="IPR024983">
    <property type="entry name" value="CHAT_dom"/>
</dbReference>
<keyword evidence="2" id="KW-0812">Transmembrane</keyword>
<proteinExistence type="predicted"/>
<evidence type="ECO:0000256" key="1">
    <source>
        <dbReference type="PROSITE-ProRule" id="PRU00339"/>
    </source>
</evidence>
<dbReference type="InterPro" id="IPR019734">
    <property type="entry name" value="TPR_rpt"/>
</dbReference>